<dbReference type="InterPro" id="IPR029058">
    <property type="entry name" value="AB_hydrolase_fold"/>
</dbReference>
<proteinExistence type="predicted"/>
<comment type="subcellular location">
    <subcellularLocation>
        <location evidence="2">Secreted</location>
    </subcellularLocation>
</comment>
<feature type="domain" description="Lipase-like C-terminal" evidence="10">
    <location>
        <begin position="39"/>
        <end position="413"/>
    </location>
</feature>
<dbReference type="PANTHER" id="PTHR34043">
    <property type="entry name" value="ALPHA/BETA-HYDROLASES SUPERFAMILY PROTEIN"/>
    <property type="match status" value="1"/>
</dbReference>
<evidence type="ECO:0000256" key="6">
    <source>
        <dbReference type="ARBA" id="ARBA00022801"/>
    </source>
</evidence>
<evidence type="ECO:0000256" key="5">
    <source>
        <dbReference type="ARBA" id="ARBA00022729"/>
    </source>
</evidence>
<dbReference type="GO" id="GO:0005576">
    <property type="term" value="C:extracellular region"/>
    <property type="evidence" value="ECO:0007669"/>
    <property type="project" value="UniProtKB-SubCell"/>
</dbReference>
<dbReference type="EC" id="3.1.1.3" evidence="3"/>
<feature type="chain" id="PRO_5037298940" description="triacylglycerol lipase" evidence="9">
    <location>
        <begin position="30"/>
        <end position="420"/>
    </location>
</feature>
<keyword evidence="5 9" id="KW-0732">Signal</keyword>
<dbReference type="Pfam" id="PF24708">
    <property type="entry name" value="Lip_C"/>
    <property type="match status" value="1"/>
</dbReference>
<dbReference type="EMBL" id="JACXAH010000011">
    <property type="protein sequence ID" value="MBD1372553.1"/>
    <property type="molecule type" value="Genomic_DNA"/>
</dbReference>
<name>A0A926RU65_9BACL</name>
<dbReference type="RefSeq" id="WP_191140478.1">
    <property type="nucleotide sequence ID" value="NZ_JACXAG020000006.1"/>
</dbReference>
<protein>
    <recommendedName>
        <fullName evidence="3">triacylglycerol lipase</fullName>
        <ecNumber evidence="3">3.1.1.3</ecNumber>
    </recommendedName>
</protein>
<evidence type="ECO:0000256" key="3">
    <source>
        <dbReference type="ARBA" id="ARBA00013279"/>
    </source>
</evidence>
<evidence type="ECO:0000256" key="1">
    <source>
        <dbReference type="ARBA" id="ARBA00001024"/>
    </source>
</evidence>
<evidence type="ECO:0000256" key="4">
    <source>
        <dbReference type="ARBA" id="ARBA00022525"/>
    </source>
</evidence>
<reference evidence="11" key="1">
    <citation type="submission" date="2020-09" db="EMBL/GenBank/DDBJ databases">
        <title>A novel bacterium of genus Hazenella, isolated from South China Sea.</title>
        <authorList>
            <person name="Huang H."/>
            <person name="Mo K."/>
            <person name="Hu Y."/>
        </authorList>
    </citation>
    <scope>NUCLEOTIDE SEQUENCE</scope>
    <source>
        <strain evidence="11">IB182357</strain>
    </source>
</reference>
<dbReference type="Gene3D" id="3.40.50.1820">
    <property type="entry name" value="alpha/beta hydrolase"/>
    <property type="match status" value="1"/>
</dbReference>
<dbReference type="SUPFAM" id="SSF53474">
    <property type="entry name" value="alpha/beta-Hydrolases"/>
    <property type="match status" value="1"/>
</dbReference>
<evidence type="ECO:0000256" key="8">
    <source>
        <dbReference type="ARBA" id="ARBA00023098"/>
    </source>
</evidence>
<evidence type="ECO:0000256" key="7">
    <source>
        <dbReference type="ARBA" id="ARBA00022963"/>
    </source>
</evidence>
<evidence type="ECO:0000259" key="10">
    <source>
        <dbReference type="Pfam" id="PF24708"/>
    </source>
</evidence>
<sequence>MLLRKIAIGFTCMTVAVGSLMITNTRASAESTETLNEKNDSPIVLVHGLSGWGRDEMFGYKYWGGLRDIESDLKNDGKTVFSAAVGPLSSNWDRAVELYAQIKGGRVDYGEAHSKEHNHARFGRTYEGFYPEWGEIDPNTGKENKVHFIGHSMGGQTIRVLDQLIESGYKEERDMTPANELSPLFANEDRGLVHSITTITTPHDGSPYVYAVDNMVPFVQQMVALAASVTGRKDEPHYDFKMDQWGLKREAGESLVSYINRVKNSSLWKMSKDTGEWDLSPEGAKELNDWVKARPDVYYFSVSASNTYRGFLGYHLPRPTMNPALLNSSYYIGRYKQSGNNGLVNVTSSWWENDGIVPVASMDAPQSERVVSFNGTARAGMWNHLETLNRYDHLDVVGHGLSDMRSWYRNLSDQLSSLPN</sequence>
<evidence type="ECO:0000256" key="9">
    <source>
        <dbReference type="SAM" id="SignalP"/>
    </source>
</evidence>
<evidence type="ECO:0000256" key="2">
    <source>
        <dbReference type="ARBA" id="ARBA00004613"/>
    </source>
</evidence>
<keyword evidence="12" id="KW-1185">Reference proteome</keyword>
<dbReference type="InterPro" id="IPR056304">
    <property type="entry name" value="Lip-like_C"/>
</dbReference>
<gene>
    <name evidence="11" type="ORF">IC620_09320</name>
</gene>
<organism evidence="11 12">
    <name type="scientific">Polycladospora coralii</name>
    <dbReference type="NCBI Taxonomy" id="2771432"/>
    <lineage>
        <taxon>Bacteria</taxon>
        <taxon>Bacillati</taxon>
        <taxon>Bacillota</taxon>
        <taxon>Bacilli</taxon>
        <taxon>Bacillales</taxon>
        <taxon>Thermoactinomycetaceae</taxon>
        <taxon>Polycladospora</taxon>
    </lineage>
</organism>
<keyword evidence="7" id="KW-0442">Lipid degradation</keyword>
<dbReference type="GO" id="GO:0004806">
    <property type="term" value="F:triacylglycerol lipase activity"/>
    <property type="evidence" value="ECO:0007669"/>
    <property type="project" value="UniProtKB-EC"/>
</dbReference>
<keyword evidence="4" id="KW-0964">Secreted</keyword>
<evidence type="ECO:0000313" key="11">
    <source>
        <dbReference type="EMBL" id="MBD1372553.1"/>
    </source>
</evidence>
<dbReference type="Proteomes" id="UP000661691">
    <property type="component" value="Unassembled WGS sequence"/>
</dbReference>
<comment type="caution">
    <text evidence="11">The sequence shown here is derived from an EMBL/GenBank/DDBJ whole genome shotgun (WGS) entry which is preliminary data.</text>
</comment>
<keyword evidence="6" id="KW-0378">Hydrolase</keyword>
<keyword evidence="8" id="KW-0443">Lipid metabolism</keyword>
<feature type="signal peptide" evidence="9">
    <location>
        <begin position="1"/>
        <end position="29"/>
    </location>
</feature>
<comment type="catalytic activity">
    <reaction evidence="1">
        <text>a triacylglycerol + H2O = a diacylglycerol + a fatty acid + H(+)</text>
        <dbReference type="Rhea" id="RHEA:12044"/>
        <dbReference type="ChEBI" id="CHEBI:15377"/>
        <dbReference type="ChEBI" id="CHEBI:15378"/>
        <dbReference type="ChEBI" id="CHEBI:17855"/>
        <dbReference type="ChEBI" id="CHEBI:18035"/>
        <dbReference type="ChEBI" id="CHEBI:28868"/>
        <dbReference type="EC" id="3.1.1.3"/>
    </reaction>
</comment>
<dbReference type="GO" id="GO:0016042">
    <property type="term" value="P:lipid catabolic process"/>
    <property type="evidence" value="ECO:0007669"/>
    <property type="project" value="UniProtKB-KW"/>
</dbReference>
<accession>A0A926RU65</accession>
<dbReference type="AlphaFoldDB" id="A0A926RU65"/>
<dbReference type="PANTHER" id="PTHR34043:SF3">
    <property type="entry name" value="ALPHA_BETA-HYDROLASES SUPERFAMILY PROTEIN"/>
    <property type="match status" value="1"/>
</dbReference>
<evidence type="ECO:0000313" key="12">
    <source>
        <dbReference type="Proteomes" id="UP000661691"/>
    </source>
</evidence>